<proteinExistence type="inferred from homology"/>
<comment type="caution">
    <text evidence="2">Lacks conserved residue(s) required for the propagation of feature annotation.</text>
</comment>
<dbReference type="PANTHER" id="PTHR43806">
    <property type="entry name" value="PEPTIDASE S8"/>
    <property type="match status" value="1"/>
</dbReference>
<gene>
    <name evidence="5" type="ORF">BsIDN1_31920</name>
</gene>
<dbReference type="Pfam" id="PF00082">
    <property type="entry name" value="Peptidase_S8"/>
    <property type="match status" value="1"/>
</dbReference>
<organism evidence="5 6">
    <name type="scientific">Bacillus safensis</name>
    <dbReference type="NCBI Taxonomy" id="561879"/>
    <lineage>
        <taxon>Bacteria</taxon>
        <taxon>Bacillati</taxon>
        <taxon>Bacillota</taxon>
        <taxon>Bacilli</taxon>
        <taxon>Bacillales</taxon>
        <taxon>Bacillaceae</taxon>
        <taxon>Bacillus</taxon>
    </lineage>
</organism>
<dbReference type="InterPro" id="IPR036852">
    <property type="entry name" value="Peptidase_S8/S53_dom_sf"/>
</dbReference>
<dbReference type="SUPFAM" id="SSF52743">
    <property type="entry name" value="Subtilisin-like"/>
    <property type="match status" value="1"/>
</dbReference>
<dbReference type="Proteomes" id="UP000464658">
    <property type="component" value="Chromosome"/>
</dbReference>
<feature type="region of interest" description="Disordered" evidence="3">
    <location>
        <begin position="79"/>
        <end position="101"/>
    </location>
</feature>
<accession>A0A5S9MBP1</accession>
<dbReference type="InterPro" id="IPR000209">
    <property type="entry name" value="Peptidase_S8/S53_dom"/>
</dbReference>
<dbReference type="Gene3D" id="3.40.50.200">
    <property type="entry name" value="Peptidase S8/S53 domain"/>
    <property type="match status" value="1"/>
</dbReference>
<feature type="domain" description="Peptidase S8/S53" evidence="4">
    <location>
        <begin position="2"/>
        <end position="89"/>
    </location>
</feature>
<dbReference type="AlphaFoldDB" id="A0A5S9MBP1"/>
<dbReference type="PROSITE" id="PS51892">
    <property type="entry name" value="SUBTILASE"/>
    <property type="match status" value="1"/>
</dbReference>
<name>A0A5S9MBP1_BACIA</name>
<evidence type="ECO:0000313" key="6">
    <source>
        <dbReference type="Proteomes" id="UP000464658"/>
    </source>
</evidence>
<dbReference type="PANTHER" id="PTHR43806:SF65">
    <property type="entry name" value="SERINE PROTEASE APRX"/>
    <property type="match status" value="1"/>
</dbReference>
<protein>
    <recommendedName>
        <fullName evidence="4">Peptidase S8/S53 domain-containing protein</fullName>
    </recommendedName>
</protein>
<sequence length="101" mass="10955">MKVLNKQGAGSLSTIIEGVEWWCIQFNEDHPDDPIHIISMSLGGAAQRYDDEQDDPMVRAVNAAWDQGIVVCVAAGNSGPNSQTIASPCCQPKSHYGRSLR</sequence>
<reference evidence="5 6" key="1">
    <citation type="submission" date="2019-12" db="EMBL/GenBank/DDBJ databases">
        <title>Full genome sequence of a Bacillus safensis strain isolated from commercially available natto in Indonesia.</title>
        <authorList>
            <person name="Yoshida M."/>
            <person name="Uomi M."/>
            <person name="Waturangi D."/>
            <person name="Ekaputri J.J."/>
            <person name="Setiamarga D.H.E."/>
        </authorList>
    </citation>
    <scope>NUCLEOTIDE SEQUENCE [LARGE SCALE GENOMIC DNA]</scope>
    <source>
        <strain evidence="5 6">IDN1</strain>
    </source>
</reference>
<evidence type="ECO:0000259" key="4">
    <source>
        <dbReference type="Pfam" id="PF00082"/>
    </source>
</evidence>
<comment type="similarity">
    <text evidence="1 2">Belongs to the peptidase S8 family.</text>
</comment>
<dbReference type="EMBL" id="AP021906">
    <property type="protein sequence ID" value="BBP89574.1"/>
    <property type="molecule type" value="Genomic_DNA"/>
</dbReference>
<evidence type="ECO:0000256" key="2">
    <source>
        <dbReference type="PROSITE-ProRule" id="PRU01240"/>
    </source>
</evidence>
<dbReference type="InterPro" id="IPR050131">
    <property type="entry name" value="Peptidase_S8_subtilisin-like"/>
</dbReference>
<evidence type="ECO:0000256" key="1">
    <source>
        <dbReference type="ARBA" id="ARBA00011073"/>
    </source>
</evidence>
<evidence type="ECO:0000313" key="5">
    <source>
        <dbReference type="EMBL" id="BBP89574.1"/>
    </source>
</evidence>
<evidence type="ECO:0000256" key="3">
    <source>
        <dbReference type="SAM" id="MobiDB-lite"/>
    </source>
</evidence>
<dbReference type="GO" id="GO:0006508">
    <property type="term" value="P:proteolysis"/>
    <property type="evidence" value="ECO:0007669"/>
    <property type="project" value="InterPro"/>
</dbReference>
<dbReference type="GO" id="GO:0004252">
    <property type="term" value="F:serine-type endopeptidase activity"/>
    <property type="evidence" value="ECO:0007669"/>
    <property type="project" value="InterPro"/>
</dbReference>